<accession>A0AAV5G5C5</accession>
<evidence type="ECO:0000313" key="4">
    <source>
        <dbReference type="EMBL" id="GJN42407.1"/>
    </source>
</evidence>
<name>A0AAV5G5C5_CORAM</name>
<dbReference type="RefSeq" id="WP_003845709.1">
    <property type="nucleotide sequence ID" value="NZ_BQKK01000001.1"/>
</dbReference>
<dbReference type="GO" id="GO:0006797">
    <property type="term" value="P:polyphosphate metabolic process"/>
    <property type="evidence" value="ECO:0007669"/>
    <property type="project" value="InterPro"/>
</dbReference>
<dbReference type="PANTHER" id="PTHR34383">
    <property type="entry name" value="POLYPHOSPHATE:AMP PHOSPHOTRANSFERASE-RELATED"/>
    <property type="match status" value="1"/>
</dbReference>
<dbReference type="SUPFAM" id="SSF52540">
    <property type="entry name" value="P-loop containing nucleoside triphosphate hydrolases"/>
    <property type="match status" value="1"/>
</dbReference>
<keyword evidence="2" id="KW-0418">Kinase</keyword>
<proteinExistence type="predicted"/>
<evidence type="ECO:0000256" key="1">
    <source>
        <dbReference type="ARBA" id="ARBA00022679"/>
    </source>
</evidence>
<dbReference type="Pfam" id="PF03976">
    <property type="entry name" value="PPK2"/>
    <property type="match status" value="1"/>
</dbReference>
<comment type="caution">
    <text evidence="4">The sequence shown here is derived from an EMBL/GenBank/DDBJ whole genome shotgun (WGS) entry which is preliminary data.</text>
</comment>
<dbReference type="GO" id="GO:0008976">
    <property type="term" value="F:polyphosphate kinase activity"/>
    <property type="evidence" value="ECO:0007669"/>
    <property type="project" value="InterPro"/>
</dbReference>
<sequence>MSKFKVKDALKLRVDKPFDFTDYDPASTPGFTGDKKDLKKQAKRFDDELSELQELLFANGRALGPDAPAILVILQGMDTSGKGGAVKSVFSVFDPQGTTTVGFGKPTEEELEHDFLWRIRNHDPRPGQIVAFDRSHYEDVVTQRVHGWVDEKEINRRFDAIRTYEKELADRGVRIVKAFLHISKDFQVENLLERVDDPKKYWKYDESDVTERGFWQDYSRAYADAINRTDEDHAPWYILPSDNKKYARMALKFLILEALREMDLSWPEADFDPEVERQRILASK</sequence>
<dbReference type="Gene3D" id="3.40.50.300">
    <property type="entry name" value="P-loop containing nucleotide triphosphate hydrolases"/>
    <property type="match status" value="1"/>
</dbReference>
<dbReference type="PIRSF" id="PIRSF028756">
    <property type="entry name" value="PPK2_prd"/>
    <property type="match status" value="1"/>
</dbReference>
<dbReference type="NCBIfam" id="TIGR03709">
    <property type="entry name" value="PPK2_rel_1"/>
    <property type="match status" value="1"/>
</dbReference>
<dbReference type="Proteomes" id="UP001054925">
    <property type="component" value="Unassembled WGS sequence"/>
</dbReference>
<feature type="domain" description="Polyphosphate kinase-2-related" evidence="3">
    <location>
        <begin position="35"/>
        <end position="262"/>
    </location>
</feature>
<dbReference type="EMBL" id="BQKK01000001">
    <property type="protein sequence ID" value="GJN42407.1"/>
    <property type="molecule type" value="Genomic_DNA"/>
</dbReference>
<dbReference type="InterPro" id="IPR027417">
    <property type="entry name" value="P-loop_NTPase"/>
</dbReference>
<evidence type="ECO:0000313" key="5">
    <source>
        <dbReference type="Proteomes" id="UP001054925"/>
    </source>
</evidence>
<evidence type="ECO:0000259" key="3">
    <source>
        <dbReference type="Pfam" id="PF03976"/>
    </source>
</evidence>
<protein>
    <recommendedName>
        <fullName evidence="3">Polyphosphate kinase-2-related domain-containing protein</fullName>
    </recommendedName>
</protein>
<keyword evidence="1" id="KW-0808">Transferase</keyword>
<organism evidence="4 5">
    <name type="scientific">Corynebacterium ammoniagenes</name>
    <name type="common">Brevibacterium ammoniagenes</name>
    <dbReference type="NCBI Taxonomy" id="1697"/>
    <lineage>
        <taxon>Bacteria</taxon>
        <taxon>Bacillati</taxon>
        <taxon>Actinomycetota</taxon>
        <taxon>Actinomycetes</taxon>
        <taxon>Mycobacteriales</taxon>
        <taxon>Corynebacteriaceae</taxon>
        <taxon>Corynebacterium</taxon>
    </lineage>
</organism>
<evidence type="ECO:0000256" key="2">
    <source>
        <dbReference type="ARBA" id="ARBA00022777"/>
    </source>
</evidence>
<dbReference type="InterPro" id="IPR016898">
    <property type="entry name" value="Polyphosphate_phosphotransfera"/>
</dbReference>
<dbReference type="InterPro" id="IPR022488">
    <property type="entry name" value="PPK2-related"/>
</dbReference>
<dbReference type="InterPro" id="IPR022300">
    <property type="entry name" value="PPK2-rel_1"/>
</dbReference>
<dbReference type="PANTHER" id="PTHR34383:SF3">
    <property type="entry name" value="POLYPHOSPHATE:AMP PHOSPHOTRANSFERASE"/>
    <property type="match status" value="1"/>
</dbReference>
<dbReference type="AlphaFoldDB" id="A0AAV5G5C5"/>
<reference evidence="4" key="1">
    <citation type="submission" date="2021-12" db="EMBL/GenBank/DDBJ databases">
        <title>Draft genome sequence of Corynebacterium ammoniagenes strain T-723.</title>
        <authorList>
            <person name="Matsuzawa M."/>
            <person name="Hiratani M."/>
            <person name="Abe I."/>
            <person name="Tsuji Y."/>
            <person name="Nakamura J."/>
        </authorList>
    </citation>
    <scope>NUCLEOTIDE SEQUENCE</scope>
    <source>
        <strain evidence="4">T-723</strain>
    </source>
</reference>
<gene>
    <name evidence="4" type="ORF">CAT723_08860</name>
</gene>